<reference evidence="7" key="1">
    <citation type="journal article" date="2015" name="Nature">
        <title>Complex archaea that bridge the gap between prokaryotes and eukaryotes.</title>
        <authorList>
            <person name="Spang A."/>
            <person name="Saw J.H."/>
            <person name="Jorgensen S.L."/>
            <person name="Zaremba-Niedzwiedzka K."/>
            <person name="Martijn J."/>
            <person name="Lind A.E."/>
            <person name="van Eijk R."/>
            <person name="Schleper C."/>
            <person name="Guy L."/>
            <person name="Ettema T.J."/>
        </authorList>
    </citation>
    <scope>NUCLEOTIDE SEQUENCE</scope>
</reference>
<dbReference type="GO" id="GO:0004358">
    <property type="term" value="F:L-glutamate N-acetyltransferase activity, acting on acetyl-L-ornithine as donor"/>
    <property type="evidence" value="ECO:0007669"/>
    <property type="project" value="InterPro"/>
</dbReference>
<gene>
    <name evidence="7" type="ORF">LCGC14_1770580</name>
</gene>
<evidence type="ECO:0000256" key="4">
    <source>
        <dbReference type="ARBA" id="ARBA00022813"/>
    </source>
</evidence>
<keyword evidence="5" id="KW-0012">Acyltransferase</keyword>
<dbReference type="EMBL" id="LAZR01016594">
    <property type="protein sequence ID" value="KKM03820.1"/>
    <property type="molecule type" value="Genomic_DNA"/>
</dbReference>
<sequence length="341" mass="36583">MDIENSNVRKIKGGITSPKGYYATGSHIGIKEKKKDLAIISSSVPTKAVGVFTTNIVKAAPVLWNQKLIRNNNLAQAIVVNSGNANACTGEIGLQHAELMANELAICLGLRKDQVFVASTGVIGVPLPIDNIINGIKNTYKKLGNSEIDANLAAEAIMTTDKHSKEVSVEFTIDEREIRIGGMAKGSGMIHPNMATMLSFITTDLNISKELLEKALKESSEDSYNMISVDGDTSTNDMVILMANGFDEPNMGLSEAAILYPDTNPAPAPIQVEPSEITANHHDDNWPSLEAPSDPPPVPVEVAPQATGGTYINDAGEVLAHVDKPEKQIKPDDEFPDDIPF</sequence>
<evidence type="ECO:0000256" key="3">
    <source>
        <dbReference type="ARBA" id="ARBA00022679"/>
    </source>
</evidence>
<dbReference type="InterPro" id="IPR016117">
    <property type="entry name" value="ArgJ-like_dom_sf"/>
</dbReference>
<dbReference type="InterPro" id="IPR002813">
    <property type="entry name" value="Arg_biosynth_ArgJ"/>
</dbReference>
<dbReference type="AlphaFoldDB" id="A0A0F9GYG5"/>
<evidence type="ECO:0000313" key="7">
    <source>
        <dbReference type="EMBL" id="KKM03820.1"/>
    </source>
</evidence>
<evidence type="ECO:0000256" key="5">
    <source>
        <dbReference type="ARBA" id="ARBA00023315"/>
    </source>
</evidence>
<keyword evidence="2" id="KW-0028">Amino-acid biosynthesis</keyword>
<keyword evidence="1" id="KW-0055">Arginine biosynthesis</keyword>
<evidence type="ECO:0008006" key="8">
    <source>
        <dbReference type="Google" id="ProtNLM"/>
    </source>
</evidence>
<evidence type="ECO:0000256" key="6">
    <source>
        <dbReference type="SAM" id="MobiDB-lite"/>
    </source>
</evidence>
<feature type="region of interest" description="Disordered" evidence="6">
    <location>
        <begin position="278"/>
        <end position="308"/>
    </location>
</feature>
<dbReference type="PANTHER" id="PTHR23100:SF0">
    <property type="entry name" value="ARGININE BIOSYNTHESIS BIFUNCTIONAL PROTEIN ARGJ, MITOCHONDRIAL"/>
    <property type="match status" value="1"/>
</dbReference>
<dbReference type="GO" id="GO:0006592">
    <property type="term" value="P:ornithine biosynthetic process"/>
    <property type="evidence" value="ECO:0007669"/>
    <property type="project" value="TreeGrafter"/>
</dbReference>
<comment type="caution">
    <text evidence="7">The sequence shown here is derived from an EMBL/GenBank/DDBJ whole genome shotgun (WGS) entry which is preliminary data.</text>
</comment>
<accession>A0A0F9GYG5</accession>
<dbReference type="HAMAP" id="MF_01106">
    <property type="entry name" value="ArgJ"/>
    <property type="match status" value="1"/>
</dbReference>
<dbReference type="Gene3D" id="3.30.2330.10">
    <property type="entry name" value="arginine biosynthesis bifunctional protein suprefamily"/>
    <property type="match status" value="1"/>
</dbReference>
<name>A0A0F9GYG5_9ZZZZ</name>
<dbReference type="SUPFAM" id="SSF56266">
    <property type="entry name" value="DmpA/ArgJ-like"/>
    <property type="match status" value="1"/>
</dbReference>
<keyword evidence="4" id="KW-0068">Autocatalytic cleavage</keyword>
<dbReference type="Pfam" id="PF01960">
    <property type="entry name" value="ArgJ"/>
    <property type="match status" value="1"/>
</dbReference>
<protein>
    <recommendedName>
        <fullName evidence="8">Glutamate N-acetyltransferase</fullName>
    </recommendedName>
</protein>
<keyword evidence="3" id="KW-0808">Transferase</keyword>
<organism evidence="7">
    <name type="scientific">marine sediment metagenome</name>
    <dbReference type="NCBI Taxonomy" id="412755"/>
    <lineage>
        <taxon>unclassified sequences</taxon>
        <taxon>metagenomes</taxon>
        <taxon>ecological metagenomes</taxon>
    </lineage>
</organism>
<dbReference type="GO" id="GO:0004042">
    <property type="term" value="F:L-glutamate N-acetyltransferase activity"/>
    <property type="evidence" value="ECO:0007669"/>
    <property type="project" value="TreeGrafter"/>
</dbReference>
<dbReference type="GO" id="GO:0006526">
    <property type="term" value="P:L-arginine biosynthetic process"/>
    <property type="evidence" value="ECO:0007669"/>
    <property type="project" value="UniProtKB-KW"/>
</dbReference>
<proteinExistence type="inferred from homology"/>
<dbReference type="FunFam" id="3.60.70.12:FF:000001">
    <property type="entry name" value="Arginine biosynthesis bifunctional protein ArgJ, chloroplastic"/>
    <property type="match status" value="1"/>
</dbReference>
<dbReference type="Gene3D" id="3.60.70.12">
    <property type="entry name" value="L-amino peptidase D-ALA esterase/amidase"/>
    <property type="match status" value="1"/>
</dbReference>
<dbReference type="PANTHER" id="PTHR23100">
    <property type="entry name" value="ARGININE BIOSYNTHESIS BIFUNCTIONAL PROTEIN ARGJ"/>
    <property type="match status" value="1"/>
</dbReference>
<evidence type="ECO:0000256" key="1">
    <source>
        <dbReference type="ARBA" id="ARBA00022571"/>
    </source>
</evidence>
<evidence type="ECO:0000256" key="2">
    <source>
        <dbReference type="ARBA" id="ARBA00022605"/>
    </source>
</evidence>